<organism evidence="1 2">
    <name type="scientific">Sphingobium lactosutens DS20</name>
    <dbReference type="NCBI Taxonomy" id="1331060"/>
    <lineage>
        <taxon>Bacteria</taxon>
        <taxon>Pseudomonadati</taxon>
        <taxon>Pseudomonadota</taxon>
        <taxon>Alphaproteobacteria</taxon>
        <taxon>Sphingomonadales</taxon>
        <taxon>Sphingomonadaceae</taxon>
        <taxon>Sphingobium</taxon>
    </lineage>
</organism>
<evidence type="ECO:0000313" key="2">
    <source>
        <dbReference type="Proteomes" id="UP000015531"/>
    </source>
</evidence>
<dbReference type="RefSeq" id="WP_021227748.1">
    <property type="nucleotide sequence ID" value="NZ_ATDP01000106.1"/>
</dbReference>
<proteinExistence type="predicted"/>
<gene>
    <name evidence="1" type="ORF">RLDS_21370</name>
</gene>
<dbReference type="AlphaFoldDB" id="T0IPV0"/>
<reference evidence="1 2" key="1">
    <citation type="journal article" date="2013" name="Genome Announc.">
        <title>Draft Genome Sequence of Sphingobium lactosutens Strain DS20T, Isolated from a Hexachlorocyclohexane Dumpsite.</title>
        <authorList>
            <person name="Kumar R."/>
            <person name="Dwivedi V."/>
            <person name="Negi V."/>
            <person name="Khurana J.P."/>
            <person name="Lal R."/>
        </authorList>
    </citation>
    <scope>NUCLEOTIDE SEQUENCE [LARGE SCALE GENOMIC DNA]</scope>
    <source>
        <strain evidence="1 2">DS20</strain>
    </source>
</reference>
<sequence length="72" mass="7895">MVKYELSPLNLVQELFVFMTALCEGATEIGMQGQAEDDAGQIHALANSLRETGLRLILISEAITMITPRDES</sequence>
<accession>T0IPV0</accession>
<protein>
    <submittedName>
        <fullName evidence="1">Uncharacterized protein</fullName>
    </submittedName>
</protein>
<keyword evidence="2" id="KW-1185">Reference proteome</keyword>
<dbReference type="PATRIC" id="fig|1331060.3.peg.4132"/>
<name>T0IPV0_9SPHN</name>
<comment type="caution">
    <text evidence="1">The sequence shown here is derived from an EMBL/GenBank/DDBJ whole genome shotgun (WGS) entry which is preliminary data.</text>
</comment>
<dbReference type="Proteomes" id="UP000015531">
    <property type="component" value="Unassembled WGS sequence"/>
</dbReference>
<dbReference type="EMBL" id="ATDP01000106">
    <property type="protein sequence ID" value="EQB11684.1"/>
    <property type="molecule type" value="Genomic_DNA"/>
</dbReference>
<evidence type="ECO:0000313" key="1">
    <source>
        <dbReference type="EMBL" id="EQB11684.1"/>
    </source>
</evidence>